<name>A0ABV6QKJ5_9ACTN</name>
<comment type="caution">
    <text evidence="4">The sequence shown here is derived from an EMBL/GenBank/DDBJ whole genome shotgun (WGS) entry which is preliminary data.</text>
</comment>
<dbReference type="InterPro" id="IPR047057">
    <property type="entry name" value="MerR_fam"/>
</dbReference>
<dbReference type="InterPro" id="IPR009061">
    <property type="entry name" value="DNA-bd_dom_put_sf"/>
</dbReference>
<accession>A0ABV6QKJ5</accession>
<keyword evidence="1" id="KW-0238">DNA-binding</keyword>
<feature type="compositionally biased region" description="Basic and acidic residues" evidence="2">
    <location>
        <begin position="247"/>
        <end position="266"/>
    </location>
</feature>
<evidence type="ECO:0000256" key="1">
    <source>
        <dbReference type="ARBA" id="ARBA00023125"/>
    </source>
</evidence>
<dbReference type="Pfam" id="PF13411">
    <property type="entry name" value="MerR_1"/>
    <property type="match status" value="1"/>
</dbReference>
<feature type="compositionally biased region" description="Low complexity" evidence="2">
    <location>
        <begin position="345"/>
        <end position="368"/>
    </location>
</feature>
<proteinExistence type="predicted"/>
<dbReference type="Proteomes" id="UP001589890">
    <property type="component" value="Unassembled WGS sequence"/>
</dbReference>
<dbReference type="EMBL" id="JBHLTC010000018">
    <property type="protein sequence ID" value="MFC0625118.1"/>
    <property type="molecule type" value="Genomic_DNA"/>
</dbReference>
<reference evidence="4 5" key="1">
    <citation type="submission" date="2024-09" db="EMBL/GenBank/DDBJ databases">
        <authorList>
            <person name="Sun Q."/>
            <person name="Mori K."/>
        </authorList>
    </citation>
    <scope>NUCLEOTIDE SEQUENCE [LARGE SCALE GENOMIC DNA]</scope>
    <source>
        <strain evidence="4 5">CGMCC 1.15906</strain>
    </source>
</reference>
<keyword evidence="5" id="KW-1185">Reference proteome</keyword>
<feature type="compositionally biased region" description="Low complexity" evidence="2">
    <location>
        <begin position="164"/>
        <end position="181"/>
    </location>
</feature>
<organism evidence="4 5">
    <name type="scientific">Kribbella deserti</name>
    <dbReference type="NCBI Taxonomy" id="1926257"/>
    <lineage>
        <taxon>Bacteria</taxon>
        <taxon>Bacillati</taxon>
        <taxon>Actinomycetota</taxon>
        <taxon>Actinomycetes</taxon>
        <taxon>Propionibacteriales</taxon>
        <taxon>Kribbellaceae</taxon>
        <taxon>Kribbella</taxon>
    </lineage>
</organism>
<dbReference type="SUPFAM" id="SSF46955">
    <property type="entry name" value="Putative DNA-binding domain"/>
    <property type="match status" value="1"/>
</dbReference>
<dbReference type="InterPro" id="IPR000551">
    <property type="entry name" value="MerR-type_HTH_dom"/>
</dbReference>
<feature type="compositionally biased region" description="Polar residues" evidence="2">
    <location>
        <begin position="383"/>
        <end position="396"/>
    </location>
</feature>
<dbReference type="SMART" id="SM00422">
    <property type="entry name" value="HTH_MERR"/>
    <property type="match status" value="1"/>
</dbReference>
<dbReference type="PROSITE" id="PS50937">
    <property type="entry name" value="HTH_MERR_2"/>
    <property type="match status" value="1"/>
</dbReference>
<sequence>MNGDTLYSIGELARRTGLTVKTVRFYSDRGIVEPLDRSPAGYRRYGTDAVARLDLVRTLRELGLDLATIQKVLDRELSLAEVATAHAEALAVQLRILARRRAVLTAVAKRGSTPEEMDLMHKFAKLSEQDRHRLIENFLDSIFGQSDTDPLTFSDTERGSFSHAGFGTDSGTDSSTDSGDGSSFGGSASGPGAPELEWAAARRSMTPELPDDPSPEQVEAWIELAELTFDLDFRASLQELARQYQADSKHESASEPDSDSHSHSDGGNDVGLGLGGVRLRGRGGGLKSWIRRDLVATVRDLVRPALQDGMDPASPAADGVVATLLTAYERDFAGRPTDNAGSFTSAGSSANNDGLSSSNAGSSASNAGPFAKNPAPSAKSLGPSATNAGLSATNGGPSAMHGGDVLAVEGEDPRGRKVQRDQANALVDRLLAARDPRRERYLELLAVVNGWSPPESLAPTLNWAIDGIRARL</sequence>
<dbReference type="PANTHER" id="PTHR30204">
    <property type="entry name" value="REDOX-CYCLING DRUG-SENSING TRANSCRIPTIONAL ACTIVATOR SOXR"/>
    <property type="match status" value="1"/>
</dbReference>
<evidence type="ECO:0000313" key="4">
    <source>
        <dbReference type="EMBL" id="MFC0625118.1"/>
    </source>
</evidence>
<dbReference type="CDD" id="cd00592">
    <property type="entry name" value="HTH_MerR-like"/>
    <property type="match status" value="1"/>
</dbReference>
<feature type="region of interest" description="Disordered" evidence="2">
    <location>
        <begin position="244"/>
        <end position="272"/>
    </location>
</feature>
<gene>
    <name evidence="4" type="ORF">ACFFGN_13655</name>
</gene>
<dbReference type="Gene3D" id="1.10.1660.10">
    <property type="match status" value="1"/>
</dbReference>
<dbReference type="PANTHER" id="PTHR30204:SF93">
    <property type="entry name" value="HTH MERR-TYPE DOMAIN-CONTAINING PROTEIN"/>
    <property type="match status" value="1"/>
</dbReference>
<evidence type="ECO:0000313" key="5">
    <source>
        <dbReference type="Proteomes" id="UP001589890"/>
    </source>
</evidence>
<evidence type="ECO:0000256" key="2">
    <source>
        <dbReference type="SAM" id="MobiDB-lite"/>
    </source>
</evidence>
<protein>
    <submittedName>
        <fullName evidence="4">MerR family transcriptional regulator</fullName>
    </submittedName>
</protein>
<evidence type="ECO:0000259" key="3">
    <source>
        <dbReference type="PROSITE" id="PS50937"/>
    </source>
</evidence>
<feature type="domain" description="HTH merR-type" evidence="3">
    <location>
        <begin position="6"/>
        <end position="75"/>
    </location>
</feature>
<feature type="region of interest" description="Disordered" evidence="2">
    <location>
        <begin position="153"/>
        <end position="194"/>
    </location>
</feature>
<feature type="region of interest" description="Disordered" evidence="2">
    <location>
        <begin position="335"/>
        <end position="406"/>
    </location>
</feature>
<dbReference type="RefSeq" id="WP_380047204.1">
    <property type="nucleotide sequence ID" value="NZ_JBHLTC010000018.1"/>
</dbReference>
<dbReference type="PRINTS" id="PR00040">
    <property type="entry name" value="HTHMERR"/>
</dbReference>